<dbReference type="Pfam" id="PF03743">
    <property type="entry name" value="TrbI"/>
    <property type="match status" value="1"/>
</dbReference>
<dbReference type="EMBL" id="LSOG01000046">
    <property type="protein sequence ID" value="OEH47534.1"/>
    <property type="molecule type" value="Genomic_DNA"/>
</dbReference>
<keyword evidence="3 6" id="KW-0812">Transmembrane</keyword>
<comment type="caution">
    <text evidence="7">The sequence shown here is derived from an EMBL/GenBank/DDBJ whole genome shotgun (WGS) entry which is preliminary data.</text>
</comment>
<evidence type="ECO:0000256" key="2">
    <source>
        <dbReference type="ARBA" id="ARBA00010265"/>
    </source>
</evidence>
<dbReference type="STRING" id="45071.Lpar_0968"/>
<dbReference type="OrthoDB" id="9766860at2"/>
<reference evidence="7 8" key="1">
    <citation type="submission" date="2016-02" db="EMBL/GenBank/DDBJ databases">
        <title>Secondary metabolites in Legionella.</title>
        <authorList>
            <person name="Tobias N.J."/>
            <person name="Bode H.B."/>
        </authorList>
    </citation>
    <scope>NUCLEOTIDE SEQUENCE [LARGE SCALE GENOMIC DNA]</scope>
    <source>
        <strain evidence="7 8">DSM 19216</strain>
    </source>
</reference>
<comment type="similarity">
    <text evidence="2">Belongs to the TrbI/VirB10 family.</text>
</comment>
<evidence type="ECO:0000256" key="1">
    <source>
        <dbReference type="ARBA" id="ARBA00004167"/>
    </source>
</evidence>
<accession>A0A1E5JSM5</accession>
<dbReference type="Gene3D" id="2.40.128.260">
    <property type="entry name" value="Type IV secretion system, VirB10/TraB/TrbI"/>
    <property type="match status" value="1"/>
</dbReference>
<sequence length="417" mass="45833">MNPNNDLLSKDYSPQKLKTAGVKRVNNLPLIIAIGVLTVFVVLIVFVAHKRANAQNQTPEAIKVTGQKKNNMNLANEIVGNHKTGVMPASNETLIINHEPVLELPVDQNSPQKQEMESQNVSDTELERIRQEKTQAFEEAVKAKTSIMVDNPRLNSREITNTHRANSVAPFDVDGGGSFKEQLQFLQERQNTRPMPQTLGGEENEMRWHLNSRLENPNSRYELRAGSVIPGVMISGISSELPGQIIGQVSQSVYDTPTGKYLLIPQGTKLIGIYSSDVSFGQNSVLVAWQRLVFPDGKALDIGSMPGGDSAGYAGFRDKVNHHYIQLYGSALLMSGIVGGISYSQNSNQPNQYGYTQPTAGSVLSQALGQQLGEVTSQLVAKNLNVSPTINIRPGYRFNIIVVKDLTFTKPYRQFAS</sequence>
<dbReference type="GO" id="GO:0016020">
    <property type="term" value="C:membrane"/>
    <property type="evidence" value="ECO:0007669"/>
    <property type="project" value="UniProtKB-SubCell"/>
</dbReference>
<evidence type="ECO:0000313" key="7">
    <source>
        <dbReference type="EMBL" id="OEH47534.1"/>
    </source>
</evidence>
<comment type="subcellular location">
    <subcellularLocation>
        <location evidence="1">Membrane</location>
        <topology evidence="1">Single-pass membrane protein</topology>
    </subcellularLocation>
</comment>
<dbReference type="PATRIC" id="fig|45071.6.peg.1038"/>
<keyword evidence="4 6" id="KW-1133">Transmembrane helix</keyword>
<gene>
    <name evidence="7" type="primary">ptlG</name>
    <name evidence="7" type="ORF">lpari_01457</name>
</gene>
<dbReference type="AlphaFoldDB" id="A0A1E5JSM5"/>
<keyword evidence="8" id="KW-1185">Reference proteome</keyword>
<feature type="transmembrane region" description="Helical" evidence="6">
    <location>
        <begin position="28"/>
        <end position="48"/>
    </location>
</feature>
<keyword evidence="5 6" id="KW-0472">Membrane</keyword>
<protein>
    <submittedName>
        <fullName evidence="7">Type IV secretion system protein PtlG</fullName>
    </submittedName>
</protein>
<dbReference type="Proteomes" id="UP000095229">
    <property type="component" value="Unassembled WGS sequence"/>
</dbReference>
<dbReference type="InterPro" id="IPR005498">
    <property type="entry name" value="T4SS_VirB10/TraB/TrbI"/>
</dbReference>
<evidence type="ECO:0000256" key="3">
    <source>
        <dbReference type="ARBA" id="ARBA00022692"/>
    </source>
</evidence>
<dbReference type="RefSeq" id="WP_058516864.1">
    <property type="nucleotide sequence ID" value="NZ_CAAAIE010000002.1"/>
</dbReference>
<evidence type="ECO:0000256" key="4">
    <source>
        <dbReference type="ARBA" id="ARBA00022989"/>
    </source>
</evidence>
<evidence type="ECO:0000256" key="5">
    <source>
        <dbReference type="ARBA" id="ARBA00023136"/>
    </source>
</evidence>
<dbReference type="CDD" id="cd16429">
    <property type="entry name" value="VirB10"/>
    <property type="match status" value="1"/>
</dbReference>
<proteinExistence type="inferred from homology"/>
<name>A0A1E5JSM5_9GAMM</name>
<organism evidence="7 8">
    <name type="scientific">Legionella parisiensis</name>
    <dbReference type="NCBI Taxonomy" id="45071"/>
    <lineage>
        <taxon>Bacteria</taxon>
        <taxon>Pseudomonadati</taxon>
        <taxon>Pseudomonadota</taxon>
        <taxon>Gammaproteobacteria</taxon>
        <taxon>Legionellales</taxon>
        <taxon>Legionellaceae</taxon>
        <taxon>Legionella</taxon>
    </lineage>
</organism>
<evidence type="ECO:0000313" key="8">
    <source>
        <dbReference type="Proteomes" id="UP000095229"/>
    </source>
</evidence>
<dbReference type="InterPro" id="IPR042217">
    <property type="entry name" value="T4SS_VirB10/TrbI"/>
</dbReference>
<evidence type="ECO:0000256" key="6">
    <source>
        <dbReference type="SAM" id="Phobius"/>
    </source>
</evidence>